<dbReference type="GO" id="GO:0005739">
    <property type="term" value="C:mitochondrion"/>
    <property type="evidence" value="ECO:0007669"/>
    <property type="project" value="UniProtKB-SubCell"/>
</dbReference>
<name>A0A0C3B9Y2_PILCF</name>
<organism evidence="7 8">
    <name type="scientific">Piloderma croceum (strain F 1598)</name>
    <dbReference type="NCBI Taxonomy" id="765440"/>
    <lineage>
        <taxon>Eukaryota</taxon>
        <taxon>Fungi</taxon>
        <taxon>Dikarya</taxon>
        <taxon>Basidiomycota</taxon>
        <taxon>Agaricomycotina</taxon>
        <taxon>Agaricomycetes</taxon>
        <taxon>Agaricomycetidae</taxon>
        <taxon>Atheliales</taxon>
        <taxon>Atheliaceae</taxon>
        <taxon>Piloderma</taxon>
    </lineage>
</organism>
<dbReference type="InterPro" id="IPR051035">
    <property type="entry name" value="Mito_inheritance_9"/>
</dbReference>
<dbReference type="InParanoid" id="A0A0C3B9Y2"/>
<comment type="subcellular location">
    <subcellularLocation>
        <location evidence="1">Mitochondrion</location>
    </subcellularLocation>
</comment>
<accession>A0A0C3B9Y2</accession>
<reference evidence="7 8" key="1">
    <citation type="submission" date="2014-04" db="EMBL/GenBank/DDBJ databases">
        <authorList>
            <consortium name="DOE Joint Genome Institute"/>
            <person name="Kuo A."/>
            <person name="Tarkka M."/>
            <person name="Buscot F."/>
            <person name="Kohler A."/>
            <person name="Nagy L.G."/>
            <person name="Floudas D."/>
            <person name="Copeland A."/>
            <person name="Barry K.W."/>
            <person name="Cichocki N."/>
            <person name="Veneault-Fourrey C."/>
            <person name="LaButti K."/>
            <person name="Lindquist E.A."/>
            <person name="Lipzen A."/>
            <person name="Lundell T."/>
            <person name="Morin E."/>
            <person name="Murat C."/>
            <person name="Sun H."/>
            <person name="Tunlid A."/>
            <person name="Henrissat B."/>
            <person name="Grigoriev I.V."/>
            <person name="Hibbett D.S."/>
            <person name="Martin F."/>
            <person name="Nordberg H.P."/>
            <person name="Cantor M.N."/>
            <person name="Hua S.X."/>
        </authorList>
    </citation>
    <scope>NUCLEOTIDE SEQUENCE [LARGE SCALE GENOMIC DNA]</scope>
    <source>
        <strain evidence="7 8">F 1598</strain>
    </source>
</reference>
<reference evidence="8" key="2">
    <citation type="submission" date="2015-01" db="EMBL/GenBank/DDBJ databases">
        <title>Evolutionary Origins and Diversification of the Mycorrhizal Mutualists.</title>
        <authorList>
            <consortium name="DOE Joint Genome Institute"/>
            <consortium name="Mycorrhizal Genomics Consortium"/>
            <person name="Kohler A."/>
            <person name="Kuo A."/>
            <person name="Nagy L.G."/>
            <person name="Floudas D."/>
            <person name="Copeland A."/>
            <person name="Barry K.W."/>
            <person name="Cichocki N."/>
            <person name="Veneault-Fourrey C."/>
            <person name="LaButti K."/>
            <person name="Lindquist E.A."/>
            <person name="Lipzen A."/>
            <person name="Lundell T."/>
            <person name="Morin E."/>
            <person name="Murat C."/>
            <person name="Riley R."/>
            <person name="Ohm R."/>
            <person name="Sun H."/>
            <person name="Tunlid A."/>
            <person name="Henrissat B."/>
            <person name="Grigoriev I.V."/>
            <person name="Hibbett D.S."/>
            <person name="Martin F."/>
        </authorList>
    </citation>
    <scope>NUCLEOTIDE SEQUENCE [LARGE SCALE GENOMIC DNA]</scope>
    <source>
        <strain evidence="8">F 1598</strain>
    </source>
</reference>
<evidence type="ECO:0000256" key="4">
    <source>
        <dbReference type="ARBA" id="ARBA00022946"/>
    </source>
</evidence>
<dbReference type="SUPFAM" id="SSF56112">
    <property type="entry name" value="Protein kinase-like (PK-like)"/>
    <property type="match status" value="1"/>
</dbReference>
<evidence type="ECO:0000313" key="8">
    <source>
        <dbReference type="Proteomes" id="UP000054166"/>
    </source>
</evidence>
<evidence type="ECO:0000256" key="5">
    <source>
        <dbReference type="ARBA" id="ARBA00023128"/>
    </source>
</evidence>
<dbReference type="STRING" id="765440.A0A0C3B9Y2"/>
<dbReference type="PANTHER" id="PTHR36091">
    <property type="entry name" value="ALTERED INHERITANCE OF MITOCHONDRIA PROTEIN 9, MITOCHONDRIAL"/>
    <property type="match status" value="1"/>
</dbReference>
<proteinExistence type="inferred from homology"/>
<evidence type="ECO:0000256" key="2">
    <source>
        <dbReference type="ARBA" id="ARBA00005543"/>
    </source>
</evidence>
<dbReference type="HOGENOM" id="CLU_655714_0_0_1"/>
<evidence type="ECO:0000313" key="7">
    <source>
        <dbReference type="EMBL" id="KIM74127.1"/>
    </source>
</evidence>
<gene>
    <name evidence="7" type="ORF">PILCRDRAFT_92748</name>
</gene>
<dbReference type="AlphaFoldDB" id="A0A0C3B9Y2"/>
<dbReference type="EMBL" id="KN833066">
    <property type="protein sequence ID" value="KIM74127.1"/>
    <property type="molecule type" value="Genomic_DNA"/>
</dbReference>
<dbReference type="OrthoDB" id="2831558at2759"/>
<sequence>MQRFRFIRAAVQTLLTYSSPTIKYTTSQQAEFFKYTSGRWLYNEKQQNASRYVCFNVDEIQRVACAAVGANRCIKFKKLDEGSYNKVFNLEFDNGAEAIARIPCIPLAGAPFLTTTSEVATLDFAREVLESHHRWPHIAKAREVFPLLNGVFDIERKLELAPFSQMRSLYFTNDVSPALRSRPLFRSDAFKDNADSDFELYAKLDAAKERYRTGPIADQWWSAERLQAFYDHGPWLDIPHQTSGHPYIIPPSPLSNPTIWHPDISHSNLLVAETGPAEVQGFIDWQHTVIAPYCMQATFTSIFTYDGGLIDIPNGRVVPQLPSRVSTLSAEQQDICRLHLKFAMRHKAYEQKIVEESKRRQVRAIASLDEDLDCGGDGWVSEYQFSTAMKMLKQRKASWDDVNGGPFPYKDGSFSFFPS</sequence>
<evidence type="ECO:0000256" key="6">
    <source>
        <dbReference type="ARBA" id="ARBA00031849"/>
    </source>
</evidence>
<keyword evidence="8" id="KW-1185">Reference proteome</keyword>
<evidence type="ECO:0000256" key="3">
    <source>
        <dbReference type="ARBA" id="ARBA00016197"/>
    </source>
</evidence>
<comment type="similarity">
    <text evidence="2">Belongs to the AIM9 family.</text>
</comment>
<keyword evidence="5" id="KW-0496">Mitochondrion</keyword>
<evidence type="ECO:0000256" key="1">
    <source>
        <dbReference type="ARBA" id="ARBA00004173"/>
    </source>
</evidence>
<dbReference type="PANTHER" id="PTHR36091:SF1">
    <property type="entry name" value="ALTERED INHERITANCE OF MITOCHONDRIA PROTEIN 9, MITOCHONDRIAL"/>
    <property type="match status" value="1"/>
</dbReference>
<protein>
    <recommendedName>
        <fullName evidence="3">Altered inheritance of mitochondria protein 9, mitochondrial</fullName>
    </recommendedName>
    <alternativeName>
        <fullName evidence="6">Found in mitochondrial proteome protein 29</fullName>
    </alternativeName>
</protein>
<dbReference type="InterPro" id="IPR011009">
    <property type="entry name" value="Kinase-like_dom_sf"/>
</dbReference>
<dbReference type="Proteomes" id="UP000054166">
    <property type="component" value="Unassembled WGS sequence"/>
</dbReference>
<keyword evidence="4" id="KW-0809">Transit peptide</keyword>